<sequence>MEDAADTPRPHFSSVELTSQTNPDHQPKRARTFGAVFRERTKYGTGTSYAVRVQRPCESLQQCGRDRDRNQQPGGRSDYLVGRDTIGKALGGPRTKGLVHGAGANPPWSTFFAAVDALWMLPSTKIRTLGDQVCANAARFD</sequence>
<dbReference type="AlphaFoldDB" id="A0A0F2MAH3"/>
<feature type="compositionally biased region" description="Polar residues" evidence="1">
    <location>
        <begin position="15"/>
        <end position="24"/>
    </location>
</feature>
<reference evidence="2 3" key="2">
    <citation type="journal article" date="2015" name="Eukaryot. Cell">
        <title>Asexual propagation of a virulent clone complex in a human and feline outbreak of sporotrichosis.</title>
        <authorList>
            <person name="Teixeira Mde M."/>
            <person name="Rodrigues A.M."/>
            <person name="Tsui C.K."/>
            <person name="de Almeida L.G."/>
            <person name="Van Diepeningen A.D."/>
            <person name="van den Ende B.G."/>
            <person name="Fernandes G.F."/>
            <person name="Kano R."/>
            <person name="Hamelin R.C."/>
            <person name="Lopes-Bezerra L.M."/>
            <person name="Vasconcelos A.T."/>
            <person name="de Hoog S."/>
            <person name="de Camargo Z.P."/>
            <person name="Felipe M.S."/>
        </authorList>
    </citation>
    <scope>NUCLEOTIDE SEQUENCE [LARGE SCALE GENOMIC DNA]</scope>
    <source>
        <strain evidence="2 3">1099-18</strain>
    </source>
</reference>
<dbReference type="EMBL" id="AXCR01000007">
    <property type="protein sequence ID" value="KJR85161.1"/>
    <property type="molecule type" value="Genomic_DNA"/>
</dbReference>
<dbReference type="GeneID" id="27671794"/>
<organism evidence="2 3">
    <name type="scientific">Sporothrix schenckii 1099-18</name>
    <dbReference type="NCBI Taxonomy" id="1397361"/>
    <lineage>
        <taxon>Eukaryota</taxon>
        <taxon>Fungi</taxon>
        <taxon>Dikarya</taxon>
        <taxon>Ascomycota</taxon>
        <taxon>Pezizomycotina</taxon>
        <taxon>Sordariomycetes</taxon>
        <taxon>Sordariomycetidae</taxon>
        <taxon>Ophiostomatales</taxon>
        <taxon>Ophiostomataceae</taxon>
        <taxon>Sporothrix</taxon>
    </lineage>
</organism>
<feature type="region of interest" description="Disordered" evidence="1">
    <location>
        <begin position="1"/>
        <end position="30"/>
    </location>
</feature>
<accession>A0A0F2MAH3</accession>
<evidence type="ECO:0000256" key="1">
    <source>
        <dbReference type="SAM" id="MobiDB-lite"/>
    </source>
</evidence>
<gene>
    <name evidence="2" type="ORF">SPSK_09950</name>
</gene>
<reference evidence="2 3" key="1">
    <citation type="journal article" date="2014" name="BMC Genomics">
        <title>Comparative genomics of the major fungal agents of human and animal Sporotrichosis: Sporothrix schenckii and Sporothrix brasiliensis.</title>
        <authorList>
            <person name="Teixeira M.M."/>
            <person name="de Almeida L.G."/>
            <person name="Kubitschek-Barreira P."/>
            <person name="Alves F.L."/>
            <person name="Kioshima E.S."/>
            <person name="Abadio A.K."/>
            <person name="Fernandes L."/>
            <person name="Derengowski L.S."/>
            <person name="Ferreira K.S."/>
            <person name="Souza R.C."/>
            <person name="Ruiz J.C."/>
            <person name="de Andrade N.C."/>
            <person name="Paes H.C."/>
            <person name="Nicola A.M."/>
            <person name="Albuquerque P."/>
            <person name="Gerber A.L."/>
            <person name="Martins V.P."/>
            <person name="Peconick L.D."/>
            <person name="Neto A.V."/>
            <person name="Chaucanez C.B."/>
            <person name="Silva P.A."/>
            <person name="Cunha O.L."/>
            <person name="de Oliveira F.F."/>
            <person name="dos Santos T.C."/>
            <person name="Barros A.L."/>
            <person name="Soares M.A."/>
            <person name="de Oliveira L.M."/>
            <person name="Marini M.M."/>
            <person name="Villalobos-Duno H."/>
            <person name="Cunha M.M."/>
            <person name="de Hoog S."/>
            <person name="da Silveira J.F."/>
            <person name="Henrissat B."/>
            <person name="Nino-Vega G.A."/>
            <person name="Cisalpino P.S."/>
            <person name="Mora-Montes H.M."/>
            <person name="Almeida S.R."/>
            <person name="Stajich J.E."/>
            <person name="Lopes-Bezerra L.M."/>
            <person name="Vasconcelos A.T."/>
            <person name="Felipe M.S."/>
        </authorList>
    </citation>
    <scope>NUCLEOTIDE SEQUENCE [LARGE SCALE GENOMIC DNA]</scope>
    <source>
        <strain evidence="2 3">1099-18</strain>
    </source>
</reference>
<protein>
    <submittedName>
        <fullName evidence="2">Uncharacterized protein</fullName>
    </submittedName>
</protein>
<proteinExistence type="predicted"/>
<name>A0A0F2MAH3_SPOSC</name>
<feature type="region of interest" description="Disordered" evidence="1">
    <location>
        <begin position="60"/>
        <end position="82"/>
    </location>
</feature>
<evidence type="ECO:0000313" key="3">
    <source>
        <dbReference type="Proteomes" id="UP000033710"/>
    </source>
</evidence>
<dbReference type="Proteomes" id="UP000033710">
    <property type="component" value="Unassembled WGS sequence"/>
</dbReference>
<comment type="caution">
    <text evidence="2">The sequence shown here is derived from an EMBL/GenBank/DDBJ whole genome shotgun (WGS) entry which is preliminary data.</text>
</comment>
<dbReference type="VEuPathDB" id="FungiDB:SPSK_09950"/>
<dbReference type="RefSeq" id="XP_016587837.1">
    <property type="nucleotide sequence ID" value="XM_016736517.1"/>
</dbReference>
<dbReference type="KEGG" id="ssck:SPSK_09950"/>
<evidence type="ECO:0000313" key="2">
    <source>
        <dbReference type="EMBL" id="KJR85161.1"/>
    </source>
</evidence>